<accession>A0ACB8Y580</accession>
<evidence type="ECO:0000313" key="1">
    <source>
        <dbReference type="EMBL" id="KAI3677474.1"/>
    </source>
</evidence>
<protein>
    <submittedName>
        <fullName evidence="1">Uncharacterized protein</fullName>
    </submittedName>
</protein>
<comment type="caution">
    <text evidence="1">The sequence shown here is derived from an EMBL/GenBank/DDBJ whole genome shotgun (WGS) entry which is preliminary data.</text>
</comment>
<reference evidence="2" key="1">
    <citation type="journal article" date="2022" name="Mol. Ecol. Resour.">
        <title>The genomes of chicory, endive, great burdock and yacon provide insights into Asteraceae palaeo-polyploidization history and plant inulin production.</title>
        <authorList>
            <person name="Fan W."/>
            <person name="Wang S."/>
            <person name="Wang H."/>
            <person name="Wang A."/>
            <person name="Jiang F."/>
            <person name="Liu H."/>
            <person name="Zhao H."/>
            <person name="Xu D."/>
            <person name="Zhang Y."/>
        </authorList>
    </citation>
    <scope>NUCLEOTIDE SEQUENCE [LARGE SCALE GENOMIC DNA]</scope>
    <source>
        <strain evidence="2">cv. Niubang</strain>
    </source>
</reference>
<name>A0ACB8Y580_ARCLA</name>
<reference evidence="1 2" key="2">
    <citation type="journal article" date="2022" name="Mol. Ecol. Resour.">
        <title>The genomes of chicory, endive, great burdock and yacon provide insights into Asteraceae paleo-polyploidization history and plant inulin production.</title>
        <authorList>
            <person name="Fan W."/>
            <person name="Wang S."/>
            <person name="Wang H."/>
            <person name="Wang A."/>
            <person name="Jiang F."/>
            <person name="Liu H."/>
            <person name="Zhao H."/>
            <person name="Xu D."/>
            <person name="Zhang Y."/>
        </authorList>
    </citation>
    <scope>NUCLEOTIDE SEQUENCE [LARGE SCALE GENOMIC DNA]</scope>
    <source>
        <strain evidence="2">cv. Niubang</strain>
    </source>
</reference>
<evidence type="ECO:0000313" key="2">
    <source>
        <dbReference type="Proteomes" id="UP001055879"/>
    </source>
</evidence>
<proteinExistence type="predicted"/>
<dbReference type="EMBL" id="CM042060">
    <property type="protein sequence ID" value="KAI3677474.1"/>
    <property type="molecule type" value="Genomic_DNA"/>
</dbReference>
<sequence>MRCYPTDTDKQILAKQTGLSRNQVSNWFINARVRLWKPMVEEVHILESRQVDKISSHIQEQEVAPVISRYPSHRRDQDLPSKRPRNDFSSDNKYNDHHIMEINKERMNFYDNFSIYGANNGANGNHEVSLALGLHQNNNTITLSESFPLNRERFVIGGLDAQNRQVGREIIGGQFLHDFGG</sequence>
<gene>
    <name evidence="1" type="ORF">L6452_36737</name>
</gene>
<organism evidence="1 2">
    <name type="scientific">Arctium lappa</name>
    <name type="common">Greater burdock</name>
    <name type="synonym">Lappa major</name>
    <dbReference type="NCBI Taxonomy" id="4217"/>
    <lineage>
        <taxon>Eukaryota</taxon>
        <taxon>Viridiplantae</taxon>
        <taxon>Streptophyta</taxon>
        <taxon>Embryophyta</taxon>
        <taxon>Tracheophyta</taxon>
        <taxon>Spermatophyta</taxon>
        <taxon>Magnoliopsida</taxon>
        <taxon>eudicotyledons</taxon>
        <taxon>Gunneridae</taxon>
        <taxon>Pentapetalae</taxon>
        <taxon>asterids</taxon>
        <taxon>campanulids</taxon>
        <taxon>Asterales</taxon>
        <taxon>Asteraceae</taxon>
        <taxon>Carduoideae</taxon>
        <taxon>Cardueae</taxon>
        <taxon>Arctiinae</taxon>
        <taxon>Arctium</taxon>
    </lineage>
</organism>
<keyword evidence="2" id="KW-1185">Reference proteome</keyword>
<dbReference type="Proteomes" id="UP001055879">
    <property type="component" value="Linkage Group LG14"/>
</dbReference>